<dbReference type="KEGG" id="ache:ACHE_50799S"/>
<name>A0A7R7ZQB4_ASPCH</name>
<evidence type="ECO:0000256" key="9">
    <source>
        <dbReference type="ARBA" id="ARBA00023204"/>
    </source>
</evidence>
<reference evidence="12" key="2">
    <citation type="submission" date="2021-02" db="EMBL/GenBank/DDBJ databases">
        <title>Aspergillus chevalieri M1 genome sequence.</title>
        <authorList>
            <person name="Kadooka C."/>
            <person name="Mori K."/>
            <person name="Futagami T."/>
        </authorList>
    </citation>
    <scope>NUCLEOTIDE SEQUENCE</scope>
    <source>
        <strain evidence="12">M1</strain>
    </source>
</reference>
<evidence type="ECO:0000256" key="10">
    <source>
        <dbReference type="ARBA" id="ARBA00023242"/>
    </source>
</evidence>
<evidence type="ECO:0000313" key="12">
    <source>
        <dbReference type="EMBL" id="BCR89601.1"/>
    </source>
</evidence>
<dbReference type="PANTHER" id="PTHR15822">
    <property type="entry name" value="TRAF AND TNF RECEPTOR-ASSOCIATED PROTEIN"/>
    <property type="match status" value="1"/>
</dbReference>
<evidence type="ECO:0000256" key="1">
    <source>
        <dbReference type="ARBA" id="ARBA00001936"/>
    </source>
</evidence>
<dbReference type="InterPro" id="IPR051547">
    <property type="entry name" value="TDP2-like"/>
</dbReference>
<dbReference type="AlphaFoldDB" id="A0A7R7ZQB4"/>
<dbReference type="GO" id="GO:0003697">
    <property type="term" value="F:single-stranded DNA binding"/>
    <property type="evidence" value="ECO:0007669"/>
    <property type="project" value="TreeGrafter"/>
</dbReference>
<gene>
    <name evidence="12" type="ORF">ACHE_50799S</name>
</gene>
<keyword evidence="9" id="KW-0234">DNA repair</keyword>
<dbReference type="CDD" id="cd09080">
    <property type="entry name" value="TDP2"/>
    <property type="match status" value="1"/>
</dbReference>
<evidence type="ECO:0000256" key="6">
    <source>
        <dbReference type="ARBA" id="ARBA00022763"/>
    </source>
</evidence>
<feature type="domain" description="Endonuclease/exonuclease/phosphatase" evidence="11">
    <location>
        <begin position="65"/>
        <end position="336"/>
    </location>
</feature>
<dbReference type="SUPFAM" id="SSF56219">
    <property type="entry name" value="DNase I-like"/>
    <property type="match status" value="1"/>
</dbReference>
<evidence type="ECO:0000313" key="13">
    <source>
        <dbReference type="Proteomes" id="UP000637239"/>
    </source>
</evidence>
<keyword evidence="4" id="KW-0540">Nuclease</keyword>
<keyword evidence="10" id="KW-0539">Nucleus</keyword>
<dbReference type="GO" id="GO:0046872">
    <property type="term" value="F:metal ion binding"/>
    <property type="evidence" value="ECO:0007669"/>
    <property type="project" value="UniProtKB-KW"/>
</dbReference>
<organism evidence="12 13">
    <name type="scientific">Aspergillus chevalieri</name>
    <name type="common">Eurotium chevalieri</name>
    <dbReference type="NCBI Taxonomy" id="182096"/>
    <lineage>
        <taxon>Eukaryota</taxon>
        <taxon>Fungi</taxon>
        <taxon>Dikarya</taxon>
        <taxon>Ascomycota</taxon>
        <taxon>Pezizomycotina</taxon>
        <taxon>Eurotiomycetes</taxon>
        <taxon>Eurotiomycetidae</taxon>
        <taxon>Eurotiales</taxon>
        <taxon>Aspergillaceae</taxon>
        <taxon>Aspergillus</taxon>
        <taxon>Aspergillus subgen. Aspergillus</taxon>
    </lineage>
</organism>
<dbReference type="Gene3D" id="3.60.10.10">
    <property type="entry name" value="Endonuclease/exonuclease/phosphatase"/>
    <property type="match status" value="1"/>
</dbReference>
<dbReference type="GO" id="GO:0005737">
    <property type="term" value="C:cytoplasm"/>
    <property type="evidence" value="ECO:0007669"/>
    <property type="project" value="TreeGrafter"/>
</dbReference>
<protein>
    <recommendedName>
        <fullName evidence="11">Endonuclease/exonuclease/phosphatase domain-containing protein</fullName>
    </recommendedName>
</protein>
<dbReference type="GO" id="GO:0070260">
    <property type="term" value="F:5'-tyrosyl-DNA phosphodiesterase activity"/>
    <property type="evidence" value="ECO:0007669"/>
    <property type="project" value="TreeGrafter"/>
</dbReference>
<keyword evidence="7" id="KW-0378">Hydrolase</keyword>
<evidence type="ECO:0000256" key="2">
    <source>
        <dbReference type="ARBA" id="ARBA00001946"/>
    </source>
</evidence>
<reference evidence="12" key="1">
    <citation type="submission" date="2021-01" db="EMBL/GenBank/DDBJ databases">
        <authorList>
            <consortium name="Aspergillus chevalieri M1 genome sequencing consortium"/>
            <person name="Kazuki M."/>
            <person name="Futagami T."/>
        </authorList>
    </citation>
    <scope>NUCLEOTIDE SEQUENCE</scope>
    <source>
        <strain evidence="12">M1</strain>
    </source>
</reference>
<dbReference type="GO" id="GO:0006302">
    <property type="term" value="P:double-strand break repair"/>
    <property type="evidence" value="ECO:0007669"/>
    <property type="project" value="TreeGrafter"/>
</dbReference>
<dbReference type="Pfam" id="PF03372">
    <property type="entry name" value="Exo_endo_phos"/>
    <property type="match status" value="1"/>
</dbReference>
<sequence>MTKRLTLARKEVFADKLAAQLGKTRRKFEIPTPQRWYHFANGTWTSSTPPTTPSTTTPPRISVTTWNIDAIAPASERRMTAALSHLSDLHGSEDLPSIIFLQEMLDADIEQIKAAPWVRERFFITDVEGNKSAMFGTTTLVDRRLDVREVFRVLYDKAAMQRDALFVDVAIGGDRILRLCNTHLESMAFTERRRAQLQLASTYLHGPGCIPSPSDPTTTTATDLPTPHAAILAGDLNANSPEDQSLPAQNNLQDAFLVLGGQEDTDKGYTWGQQAPAHEREQFGCSRTDKVLFCGGVEVESLRRIGEGVEAWVEYLQWSDEEEDEETGENVWVSDHLGLKAVFRLV</sequence>
<dbReference type="RefSeq" id="XP_043138123.1">
    <property type="nucleotide sequence ID" value="XM_043280556.1"/>
</dbReference>
<keyword evidence="8" id="KW-0460">Magnesium</keyword>
<evidence type="ECO:0000259" key="11">
    <source>
        <dbReference type="Pfam" id="PF03372"/>
    </source>
</evidence>
<dbReference type="Proteomes" id="UP000637239">
    <property type="component" value="Chromosome 5"/>
</dbReference>
<evidence type="ECO:0000256" key="4">
    <source>
        <dbReference type="ARBA" id="ARBA00022722"/>
    </source>
</evidence>
<keyword evidence="5" id="KW-0479">Metal-binding</keyword>
<keyword evidence="6" id="KW-0227">DNA damage</keyword>
<evidence type="ECO:0000256" key="3">
    <source>
        <dbReference type="ARBA" id="ARBA00004322"/>
    </source>
</evidence>
<dbReference type="EMBL" id="AP024420">
    <property type="protein sequence ID" value="BCR89601.1"/>
    <property type="molecule type" value="Genomic_DNA"/>
</dbReference>
<comment type="cofactor">
    <cofactor evidence="2">
        <name>Mg(2+)</name>
        <dbReference type="ChEBI" id="CHEBI:18420"/>
    </cofactor>
</comment>
<proteinExistence type="predicted"/>
<accession>A0A7R7ZQB4</accession>
<dbReference type="InterPro" id="IPR005135">
    <property type="entry name" value="Endo/exonuclease/phosphatase"/>
</dbReference>
<dbReference type="InterPro" id="IPR036691">
    <property type="entry name" value="Endo/exonu/phosph_ase_sf"/>
</dbReference>
<dbReference type="PANTHER" id="PTHR15822:SF4">
    <property type="entry name" value="TYROSYL-DNA PHOSPHODIESTERASE 2"/>
    <property type="match status" value="1"/>
</dbReference>
<keyword evidence="13" id="KW-1185">Reference proteome</keyword>
<evidence type="ECO:0000256" key="5">
    <source>
        <dbReference type="ARBA" id="ARBA00022723"/>
    </source>
</evidence>
<dbReference type="GeneID" id="66983959"/>
<comment type="cofactor">
    <cofactor evidence="1">
        <name>Mn(2+)</name>
        <dbReference type="ChEBI" id="CHEBI:29035"/>
    </cofactor>
</comment>
<evidence type="ECO:0000256" key="8">
    <source>
        <dbReference type="ARBA" id="ARBA00022842"/>
    </source>
</evidence>
<dbReference type="GO" id="GO:0004518">
    <property type="term" value="F:nuclease activity"/>
    <property type="evidence" value="ECO:0007669"/>
    <property type="project" value="UniProtKB-KW"/>
</dbReference>
<evidence type="ECO:0000256" key="7">
    <source>
        <dbReference type="ARBA" id="ARBA00022801"/>
    </source>
</evidence>
<comment type="subcellular location">
    <subcellularLocation>
        <location evidence="3">Nucleus</location>
        <location evidence="3">PML body</location>
    </subcellularLocation>
</comment>